<name>A0ABR9S251_9BURK</name>
<dbReference type="InterPro" id="IPR051396">
    <property type="entry name" value="Bact_Antivir_Def_Nuclease"/>
</dbReference>
<dbReference type="PANTHER" id="PTHR43581">
    <property type="entry name" value="ATP/GTP PHOSPHATASE"/>
    <property type="match status" value="1"/>
</dbReference>
<dbReference type="InterPro" id="IPR027417">
    <property type="entry name" value="P-loop_NTPase"/>
</dbReference>
<dbReference type="SUPFAM" id="SSF52540">
    <property type="entry name" value="P-loop containing nucleoside triphosphate hydrolases"/>
    <property type="match status" value="1"/>
</dbReference>
<dbReference type="InterPro" id="IPR003959">
    <property type="entry name" value="ATPase_AAA_core"/>
</dbReference>
<reference evidence="2 3" key="1">
    <citation type="submission" date="2020-10" db="EMBL/GenBank/DDBJ databases">
        <title>Ramlibacter sp. HM2 16S ribosomal RNA gene Genome sequencing and assembly.</title>
        <authorList>
            <person name="Kang M."/>
        </authorList>
    </citation>
    <scope>NUCLEOTIDE SEQUENCE [LARGE SCALE GENOMIC DNA]</scope>
    <source>
        <strain evidence="2 3">HM2</strain>
    </source>
</reference>
<proteinExistence type="predicted"/>
<comment type="caution">
    <text evidence="2">The sequence shown here is derived from an EMBL/GenBank/DDBJ whole genome shotgun (WGS) entry which is preliminary data.</text>
</comment>
<dbReference type="Proteomes" id="UP000806285">
    <property type="component" value="Unassembled WGS sequence"/>
</dbReference>
<evidence type="ECO:0000313" key="2">
    <source>
        <dbReference type="EMBL" id="MBE7367127.1"/>
    </source>
</evidence>
<keyword evidence="2" id="KW-0547">Nucleotide-binding</keyword>
<gene>
    <name evidence="2" type="ORF">IM787_06105</name>
</gene>
<dbReference type="EMBL" id="JADDIV010000002">
    <property type="protein sequence ID" value="MBE7367127.1"/>
    <property type="molecule type" value="Genomic_DNA"/>
</dbReference>
<organism evidence="2 3">
    <name type="scientific">Ramlibacter pallidus</name>
    <dbReference type="NCBI Taxonomy" id="2780087"/>
    <lineage>
        <taxon>Bacteria</taxon>
        <taxon>Pseudomonadati</taxon>
        <taxon>Pseudomonadota</taxon>
        <taxon>Betaproteobacteria</taxon>
        <taxon>Burkholderiales</taxon>
        <taxon>Comamonadaceae</taxon>
        <taxon>Ramlibacter</taxon>
    </lineage>
</organism>
<keyword evidence="3" id="KW-1185">Reference proteome</keyword>
<dbReference type="Pfam" id="PF13304">
    <property type="entry name" value="AAA_21"/>
    <property type="match status" value="1"/>
</dbReference>
<dbReference type="PANTHER" id="PTHR43581:SF4">
    <property type="entry name" value="ATP_GTP PHOSPHATASE"/>
    <property type="match status" value="1"/>
</dbReference>
<sequence length="391" mass="44235">MAHITEFRVDGLLGRTEPIHFNLERDVNVFFGENGSGKTTLLRILDAAMNIDAAAIAKLPVARAEVHIFSLSEDQTVKYVWDRKKKAGVPEDEQLALIDPLSLGATDRMRWAKLRQAETPAWRRFPERKPDSKPLTRWAHSFLPTTRLYVGDSSQALANNRLSDDQLDAVFTESLNRAWLLFNTRTVREVNAIQEDGLRAVLYSALSSKRDKVADPDVDPDDVYVRVRRFLERQAAAGSRMLGSREKFRERYKTDEELRRVVTNLDRVERSVEAAFAPTERFLATIQGLFSRGKTVSAHGNELSVILEDGNRLSVASLSSGEKHLLKLLLTAMNASENSVIIDEPELSMHIDWQREFVGTVHALNPSCQLIMATHSPEIMAELDDKKIFRI</sequence>
<dbReference type="Gene3D" id="3.40.50.300">
    <property type="entry name" value="P-loop containing nucleotide triphosphate hydrolases"/>
    <property type="match status" value="1"/>
</dbReference>
<evidence type="ECO:0000313" key="3">
    <source>
        <dbReference type="Proteomes" id="UP000806285"/>
    </source>
</evidence>
<protein>
    <submittedName>
        <fullName evidence="2">ATP-binding protein</fullName>
    </submittedName>
</protein>
<keyword evidence="2" id="KW-0067">ATP-binding</keyword>
<accession>A0ABR9S251</accession>
<feature type="domain" description="ATPase AAA-type core" evidence="1">
    <location>
        <begin position="27"/>
        <end position="381"/>
    </location>
</feature>
<evidence type="ECO:0000259" key="1">
    <source>
        <dbReference type="Pfam" id="PF13304"/>
    </source>
</evidence>
<dbReference type="RefSeq" id="WP_193675755.1">
    <property type="nucleotide sequence ID" value="NZ_JADDIV010000002.1"/>
</dbReference>
<dbReference type="GO" id="GO:0005524">
    <property type="term" value="F:ATP binding"/>
    <property type="evidence" value="ECO:0007669"/>
    <property type="project" value="UniProtKB-KW"/>
</dbReference>